<keyword evidence="10" id="KW-1185">Reference proteome</keyword>
<name>A0A561WKN5_ACTTI</name>
<dbReference type="GO" id="GO:0005975">
    <property type="term" value="P:carbohydrate metabolic process"/>
    <property type="evidence" value="ECO:0007669"/>
    <property type="project" value="UniProtKB-UniRule"/>
</dbReference>
<evidence type="ECO:0000259" key="8">
    <source>
        <dbReference type="Pfam" id="PF01182"/>
    </source>
</evidence>
<gene>
    <name evidence="7" type="primary">pgl</name>
    <name evidence="9" type="ORF">FHX34_102992</name>
</gene>
<sequence>MPELAQHQDLVVTRAAGFADLAEQVSARVVEHIDRVLRQHEFCTVALTGGSTPAATYRSLSAADLPWDRIHVLQTDDHIVADSETGPSWSVIERDLLHRCAVPVANRHPMPVRTGPGLASAVRRYDMQIRSLLRGQSPDVVVLGLGEDGHTASIFDGDPSALTADRVVVTTAPYHGVTRMTLTLPTLARGGLRVVLACGTAKAAAVAGLLGEGAPRTSAVAGILRGGGMLFVDDAAMSVADAATG</sequence>
<evidence type="ECO:0000313" key="9">
    <source>
        <dbReference type="EMBL" id="TWG24436.1"/>
    </source>
</evidence>
<evidence type="ECO:0000313" key="10">
    <source>
        <dbReference type="Proteomes" id="UP000320239"/>
    </source>
</evidence>
<dbReference type="AlphaFoldDB" id="A0A561WKN5"/>
<protein>
    <recommendedName>
        <fullName evidence="6 7">6-phosphogluconolactonase</fullName>
        <shortName evidence="7">6PGL</shortName>
        <ecNumber evidence="5 7">3.1.1.31</ecNumber>
    </recommendedName>
</protein>
<comment type="pathway">
    <text evidence="3 7">Carbohydrate degradation; pentose phosphate pathway; D-ribulose 5-phosphate from D-glucose 6-phosphate (oxidative stage): step 2/3.</text>
</comment>
<dbReference type="PANTHER" id="PTHR11054">
    <property type="entry name" value="6-PHOSPHOGLUCONOLACTONASE"/>
    <property type="match status" value="1"/>
</dbReference>
<reference evidence="9 10" key="1">
    <citation type="submission" date="2019-06" db="EMBL/GenBank/DDBJ databases">
        <title>Sequencing the genomes of 1000 actinobacteria strains.</title>
        <authorList>
            <person name="Klenk H.-P."/>
        </authorList>
    </citation>
    <scope>NUCLEOTIDE SEQUENCE [LARGE SCALE GENOMIC DNA]</scope>
    <source>
        <strain evidence="9 10">DSM 43866</strain>
    </source>
</reference>
<evidence type="ECO:0000256" key="6">
    <source>
        <dbReference type="ARBA" id="ARBA00020337"/>
    </source>
</evidence>
<dbReference type="Pfam" id="PF01182">
    <property type="entry name" value="Glucosamine_iso"/>
    <property type="match status" value="1"/>
</dbReference>
<feature type="domain" description="Glucosamine/galactosamine-6-phosphate isomerase" evidence="8">
    <location>
        <begin position="20"/>
        <end position="223"/>
    </location>
</feature>
<dbReference type="Gene3D" id="3.40.50.1360">
    <property type="match status" value="1"/>
</dbReference>
<organism evidence="9 10">
    <name type="scientific">Actinoplanes teichomyceticus</name>
    <dbReference type="NCBI Taxonomy" id="1867"/>
    <lineage>
        <taxon>Bacteria</taxon>
        <taxon>Bacillati</taxon>
        <taxon>Actinomycetota</taxon>
        <taxon>Actinomycetes</taxon>
        <taxon>Micromonosporales</taxon>
        <taxon>Micromonosporaceae</taxon>
        <taxon>Actinoplanes</taxon>
    </lineage>
</organism>
<accession>A0A561WKN5</accession>
<keyword evidence="7" id="KW-0378">Hydrolase</keyword>
<evidence type="ECO:0000256" key="1">
    <source>
        <dbReference type="ARBA" id="ARBA00000832"/>
    </source>
</evidence>
<evidence type="ECO:0000256" key="5">
    <source>
        <dbReference type="ARBA" id="ARBA00013198"/>
    </source>
</evidence>
<dbReference type="NCBIfam" id="TIGR01198">
    <property type="entry name" value="pgl"/>
    <property type="match status" value="1"/>
</dbReference>
<comment type="catalytic activity">
    <reaction evidence="1 7">
        <text>6-phospho-D-glucono-1,5-lactone + H2O = 6-phospho-D-gluconate + H(+)</text>
        <dbReference type="Rhea" id="RHEA:12556"/>
        <dbReference type="ChEBI" id="CHEBI:15377"/>
        <dbReference type="ChEBI" id="CHEBI:15378"/>
        <dbReference type="ChEBI" id="CHEBI:57955"/>
        <dbReference type="ChEBI" id="CHEBI:58759"/>
        <dbReference type="EC" id="3.1.1.31"/>
    </reaction>
</comment>
<dbReference type="InterPro" id="IPR006148">
    <property type="entry name" value="Glc/Gal-6P_isomerase"/>
</dbReference>
<dbReference type="RefSeq" id="WP_203723606.1">
    <property type="nucleotide sequence ID" value="NZ_BOMX01000070.1"/>
</dbReference>
<dbReference type="GO" id="GO:0006098">
    <property type="term" value="P:pentose-phosphate shunt"/>
    <property type="evidence" value="ECO:0007669"/>
    <property type="project" value="UniProtKB-UniPathway"/>
</dbReference>
<dbReference type="EC" id="3.1.1.31" evidence="5 7"/>
<dbReference type="UniPathway" id="UPA00115">
    <property type="reaction ID" value="UER00409"/>
</dbReference>
<dbReference type="GO" id="GO:0017057">
    <property type="term" value="F:6-phosphogluconolactonase activity"/>
    <property type="evidence" value="ECO:0007669"/>
    <property type="project" value="UniProtKB-UniRule"/>
</dbReference>
<dbReference type="InterPro" id="IPR037171">
    <property type="entry name" value="NagB/RpiA_transferase-like"/>
</dbReference>
<dbReference type="SUPFAM" id="SSF100950">
    <property type="entry name" value="NagB/RpiA/CoA transferase-like"/>
    <property type="match status" value="1"/>
</dbReference>
<evidence type="ECO:0000256" key="4">
    <source>
        <dbReference type="ARBA" id="ARBA00010662"/>
    </source>
</evidence>
<dbReference type="CDD" id="cd01400">
    <property type="entry name" value="6PGL"/>
    <property type="match status" value="1"/>
</dbReference>
<dbReference type="Proteomes" id="UP000320239">
    <property type="component" value="Unassembled WGS sequence"/>
</dbReference>
<evidence type="ECO:0000256" key="3">
    <source>
        <dbReference type="ARBA" id="ARBA00004961"/>
    </source>
</evidence>
<dbReference type="InterPro" id="IPR005900">
    <property type="entry name" value="6-phosphogluconolactonase_DevB"/>
</dbReference>
<dbReference type="InterPro" id="IPR039104">
    <property type="entry name" value="6PGL"/>
</dbReference>
<comment type="similarity">
    <text evidence="4 7">Belongs to the glucosamine/galactosamine-6-phosphate isomerase family. 6-phosphogluconolactonase subfamily.</text>
</comment>
<dbReference type="EMBL" id="VIWY01000002">
    <property type="protein sequence ID" value="TWG24436.1"/>
    <property type="molecule type" value="Genomic_DNA"/>
</dbReference>
<comment type="function">
    <text evidence="2 7">Hydrolysis of 6-phosphogluconolactone to 6-phosphogluconate.</text>
</comment>
<proteinExistence type="inferred from homology"/>
<dbReference type="PANTHER" id="PTHR11054:SF0">
    <property type="entry name" value="6-PHOSPHOGLUCONOLACTONASE"/>
    <property type="match status" value="1"/>
</dbReference>
<evidence type="ECO:0000256" key="7">
    <source>
        <dbReference type="RuleBase" id="RU365095"/>
    </source>
</evidence>
<evidence type="ECO:0000256" key="2">
    <source>
        <dbReference type="ARBA" id="ARBA00002681"/>
    </source>
</evidence>
<comment type="caution">
    <text evidence="9">The sequence shown here is derived from an EMBL/GenBank/DDBJ whole genome shotgun (WGS) entry which is preliminary data.</text>
</comment>